<accession>A0A557XQJ5</accession>
<organism evidence="1 2">
    <name type="scientific">Mycobacterium helveticum</name>
    <dbReference type="NCBI Taxonomy" id="2592811"/>
    <lineage>
        <taxon>Bacteria</taxon>
        <taxon>Bacillati</taxon>
        <taxon>Actinomycetota</taxon>
        <taxon>Actinomycetes</taxon>
        <taxon>Mycobacteriales</taxon>
        <taxon>Mycobacteriaceae</taxon>
        <taxon>Mycobacterium</taxon>
    </lineage>
</organism>
<dbReference type="InterPro" id="IPR035315">
    <property type="entry name" value="DUF5372"/>
</dbReference>
<sequence>MLVTHRFHPLFGRRLEFVKRRKNWDRERVYVCDEGGALVSLPVEWTDMAAEDPFVVVAAGRAPFHVARLLELADLIARLSSGDASDVREITP</sequence>
<dbReference type="RefSeq" id="WP_144952209.1">
    <property type="nucleotide sequence ID" value="NZ_VMQU01000056.1"/>
</dbReference>
<name>A0A557XQJ5_9MYCO</name>
<protein>
    <submittedName>
        <fullName evidence="1">Uncharacterized protein</fullName>
    </submittedName>
</protein>
<gene>
    <name evidence="1" type="ORF">FPZ47_14365</name>
</gene>
<dbReference type="OrthoDB" id="8376804at2"/>
<dbReference type="Proteomes" id="UP000320513">
    <property type="component" value="Unassembled WGS sequence"/>
</dbReference>
<evidence type="ECO:0000313" key="1">
    <source>
        <dbReference type="EMBL" id="TVS88190.1"/>
    </source>
</evidence>
<dbReference type="AlphaFoldDB" id="A0A557XQJ5"/>
<keyword evidence="2" id="KW-1185">Reference proteome</keyword>
<dbReference type="Pfam" id="PF17342">
    <property type="entry name" value="DUF5372"/>
    <property type="match status" value="1"/>
</dbReference>
<comment type="caution">
    <text evidence="1">The sequence shown here is derived from an EMBL/GenBank/DDBJ whole genome shotgun (WGS) entry which is preliminary data.</text>
</comment>
<evidence type="ECO:0000313" key="2">
    <source>
        <dbReference type="Proteomes" id="UP000320513"/>
    </source>
</evidence>
<proteinExistence type="predicted"/>
<dbReference type="EMBL" id="VMQU01000056">
    <property type="protein sequence ID" value="TVS88190.1"/>
    <property type="molecule type" value="Genomic_DNA"/>
</dbReference>
<reference evidence="1 2" key="1">
    <citation type="submission" date="2019-07" db="EMBL/GenBank/DDBJ databases">
        <title>New Mycobacterium species.</title>
        <authorList>
            <person name="Tortoli E."/>
            <person name="Ghielmetti G."/>
            <person name="Friedel U."/>
            <person name="Trovato A."/>
        </authorList>
    </citation>
    <scope>NUCLEOTIDE SEQUENCE [LARGE SCALE GENOMIC DNA]</scope>
    <source>
        <strain evidence="1 2">16-83</strain>
    </source>
</reference>